<keyword evidence="2" id="KW-1185">Reference proteome</keyword>
<proteinExistence type="predicted"/>
<gene>
    <name evidence="1" type="ORF">ACFOD3_19005</name>
</gene>
<dbReference type="Pfam" id="PF13671">
    <property type="entry name" value="AAA_33"/>
    <property type="match status" value="1"/>
</dbReference>
<sequence>MSLLLAFAGLPGTGKSTLARGLAQALGATWIRIDHIEQALREAGIAEVGPAGYLAGYALAEANLALGLDVVADSVNPLQITRTAWRQAARRAGARIVEVEVVCSDPAEHRRRVETRHIDIPGLVPPSWAAVKGRAYEGWDRPPLRIDTAGRSLEASLAELRAALG</sequence>
<protein>
    <submittedName>
        <fullName evidence="1">AAA family ATPase</fullName>
    </submittedName>
</protein>
<organism evidence="1 2">
    <name type="scientific">Falsiroseomonas tokyonensis</name>
    <dbReference type="NCBI Taxonomy" id="430521"/>
    <lineage>
        <taxon>Bacteria</taxon>
        <taxon>Pseudomonadati</taxon>
        <taxon>Pseudomonadota</taxon>
        <taxon>Alphaproteobacteria</taxon>
        <taxon>Acetobacterales</taxon>
        <taxon>Roseomonadaceae</taxon>
        <taxon>Falsiroseomonas</taxon>
    </lineage>
</organism>
<evidence type="ECO:0000313" key="2">
    <source>
        <dbReference type="Proteomes" id="UP001595420"/>
    </source>
</evidence>
<reference evidence="2" key="1">
    <citation type="journal article" date="2019" name="Int. J. Syst. Evol. Microbiol.">
        <title>The Global Catalogue of Microorganisms (GCM) 10K type strain sequencing project: providing services to taxonomists for standard genome sequencing and annotation.</title>
        <authorList>
            <consortium name="The Broad Institute Genomics Platform"/>
            <consortium name="The Broad Institute Genome Sequencing Center for Infectious Disease"/>
            <person name="Wu L."/>
            <person name="Ma J."/>
        </authorList>
    </citation>
    <scope>NUCLEOTIDE SEQUENCE [LARGE SCALE GENOMIC DNA]</scope>
    <source>
        <strain evidence="2">CGMCC 1.16855</strain>
    </source>
</reference>
<name>A0ABV7BYH9_9PROT</name>
<dbReference type="PANTHER" id="PTHR37807:SF3">
    <property type="entry name" value="OS07G0160300 PROTEIN"/>
    <property type="match status" value="1"/>
</dbReference>
<dbReference type="Proteomes" id="UP001595420">
    <property type="component" value="Unassembled WGS sequence"/>
</dbReference>
<accession>A0ABV7BYH9</accession>
<comment type="caution">
    <text evidence="1">The sequence shown here is derived from an EMBL/GenBank/DDBJ whole genome shotgun (WGS) entry which is preliminary data.</text>
</comment>
<dbReference type="EMBL" id="JBHRSB010000005">
    <property type="protein sequence ID" value="MFC3002001.1"/>
    <property type="molecule type" value="Genomic_DNA"/>
</dbReference>
<dbReference type="PANTHER" id="PTHR37807">
    <property type="entry name" value="OS07G0160300 PROTEIN"/>
    <property type="match status" value="1"/>
</dbReference>
<evidence type="ECO:0000313" key="1">
    <source>
        <dbReference type="EMBL" id="MFC3002001.1"/>
    </source>
</evidence>
<dbReference type="RefSeq" id="WP_216838062.1">
    <property type="nucleotide sequence ID" value="NZ_JAFNJS010000005.1"/>
</dbReference>